<comment type="caution">
    <text evidence="1">The sequence shown here is derived from an EMBL/GenBank/DDBJ whole genome shotgun (WGS) entry which is preliminary data.</text>
</comment>
<proteinExistence type="predicted"/>
<dbReference type="Proteomes" id="UP000294901">
    <property type="component" value="Unassembled WGS sequence"/>
</dbReference>
<dbReference type="EMBL" id="SNWR01000001">
    <property type="protein sequence ID" value="TDO41134.1"/>
    <property type="molecule type" value="Genomic_DNA"/>
</dbReference>
<dbReference type="RefSeq" id="WP_133875200.1">
    <property type="nucleotide sequence ID" value="NZ_BOMD01000015.1"/>
</dbReference>
<sequence length="119" mass="13524">MTSDGVAARDFDGLYKALLEAHPREALQQLCGARIDGGSVVLDGPTEQPRQRSRQRDKVFVVRHGDGRPADVYHLEVQVKRTEDFQERMVAYWASLALKYSRKEHRIHQVVVWPLGGEA</sequence>
<keyword evidence="2" id="KW-1185">Reference proteome</keyword>
<gene>
    <name evidence="1" type="ORF">C8E87_4863</name>
</gene>
<dbReference type="AlphaFoldDB" id="A0A4R6JWI0"/>
<evidence type="ECO:0000313" key="2">
    <source>
        <dbReference type="Proteomes" id="UP000294901"/>
    </source>
</evidence>
<reference evidence="1 2" key="1">
    <citation type="submission" date="2019-03" db="EMBL/GenBank/DDBJ databases">
        <title>Sequencing the genomes of 1000 actinobacteria strains.</title>
        <authorList>
            <person name="Klenk H.-P."/>
        </authorList>
    </citation>
    <scope>NUCLEOTIDE SEQUENCE [LARGE SCALE GENOMIC DNA]</scope>
    <source>
        <strain evidence="1 2">DSM 43805</strain>
    </source>
</reference>
<protein>
    <submittedName>
        <fullName evidence="1">Uncharacterized protein</fullName>
    </submittedName>
</protein>
<evidence type="ECO:0000313" key="1">
    <source>
        <dbReference type="EMBL" id="TDO41134.1"/>
    </source>
</evidence>
<organism evidence="1 2">
    <name type="scientific">Paractinoplanes brasiliensis</name>
    <dbReference type="NCBI Taxonomy" id="52695"/>
    <lineage>
        <taxon>Bacteria</taxon>
        <taxon>Bacillati</taxon>
        <taxon>Actinomycetota</taxon>
        <taxon>Actinomycetes</taxon>
        <taxon>Micromonosporales</taxon>
        <taxon>Micromonosporaceae</taxon>
        <taxon>Paractinoplanes</taxon>
    </lineage>
</organism>
<accession>A0A4R6JWI0</accession>
<name>A0A4R6JWI0_9ACTN</name>